<sequence length="57" mass="6474">MLVPFVLYIGALPFVNRVEPVVFGLPFFFAWMLAATVLTPVAAYLTWRGDQRMRAGR</sequence>
<evidence type="ECO:0000256" key="1">
    <source>
        <dbReference type="SAM" id="Phobius"/>
    </source>
</evidence>
<dbReference type="EMBL" id="JAAAHS010000065">
    <property type="protein sequence ID" value="NBE52051.1"/>
    <property type="molecule type" value="Genomic_DNA"/>
</dbReference>
<keyword evidence="3" id="KW-1185">Reference proteome</keyword>
<keyword evidence="1" id="KW-0472">Membrane</keyword>
<dbReference type="Pfam" id="PF11755">
    <property type="entry name" value="DUF3311"/>
    <property type="match status" value="1"/>
</dbReference>
<dbReference type="OrthoDB" id="4950461at2"/>
<dbReference type="Proteomes" id="UP000598297">
    <property type="component" value="Unassembled WGS sequence"/>
</dbReference>
<keyword evidence="1" id="KW-0812">Transmembrane</keyword>
<evidence type="ECO:0000313" key="3">
    <source>
        <dbReference type="Proteomes" id="UP000598297"/>
    </source>
</evidence>
<reference evidence="2" key="1">
    <citation type="submission" date="2020-01" db="EMBL/GenBank/DDBJ databases">
        <title>Whole-genome analyses of novel actinobacteria.</title>
        <authorList>
            <person name="Sahin N."/>
        </authorList>
    </citation>
    <scope>NUCLEOTIDE SEQUENCE</scope>
    <source>
        <strain evidence="2">YC537</strain>
    </source>
</reference>
<proteinExistence type="predicted"/>
<evidence type="ECO:0000313" key="2">
    <source>
        <dbReference type="EMBL" id="NBE52051.1"/>
    </source>
</evidence>
<keyword evidence="1" id="KW-1133">Transmembrane helix</keyword>
<protein>
    <submittedName>
        <fullName evidence="2">DUF3311 domain-containing protein</fullName>
    </submittedName>
</protein>
<accession>A0A964UPA2</accession>
<organism evidence="2 3">
    <name type="scientific">Streptomyces boluensis</name>
    <dbReference type="NCBI Taxonomy" id="1775135"/>
    <lineage>
        <taxon>Bacteria</taxon>
        <taxon>Bacillati</taxon>
        <taxon>Actinomycetota</taxon>
        <taxon>Actinomycetes</taxon>
        <taxon>Kitasatosporales</taxon>
        <taxon>Streptomycetaceae</taxon>
        <taxon>Streptomyces</taxon>
    </lineage>
</organism>
<feature type="transmembrane region" description="Helical" evidence="1">
    <location>
        <begin position="27"/>
        <end position="47"/>
    </location>
</feature>
<gene>
    <name evidence="2" type="ORF">GUY60_11575</name>
</gene>
<dbReference type="InterPro" id="IPR021741">
    <property type="entry name" value="DUF3311"/>
</dbReference>
<comment type="caution">
    <text evidence="2">The sequence shown here is derived from an EMBL/GenBank/DDBJ whole genome shotgun (WGS) entry which is preliminary data.</text>
</comment>
<dbReference type="RefSeq" id="WP_161696662.1">
    <property type="nucleotide sequence ID" value="NZ_JAAAHS010000065.1"/>
</dbReference>
<name>A0A964UPA2_9ACTN</name>
<dbReference type="AlphaFoldDB" id="A0A964UPA2"/>